<protein>
    <submittedName>
        <fullName evidence="3">Uncharacterized protein</fullName>
    </submittedName>
</protein>
<dbReference type="InterPro" id="IPR036179">
    <property type="entry name" value="Ig-like_dom_sf"/>
</dbReference>
<accession>A0AAW1YVI7</accession>
<evidence type="ECO:0000256" key="2">
    <source>
        <dbReference type="SAM" id="SignalP"/>
    </source>
</evidence>
<evidence type="ECO:0000313" key="4">
    <source>
        <dbReference type="Proteomes" id="UP001479290"/>
    </source>
</evidence>
<comment type="caution">
    <text evidence="3">The sequence shown here is derived from an EMBL/GenBank/DDBJ whole genome shotgun (WGS) entry which is preliminary data.</text>
</comment>
<keyword evidence="1" id="KW-1133">Transmembrane helix</keyword>
<dbReference type="SUPFAM" id="SSF48726">
    <property type="entry name" value="Immunoglobulin"/>
    <property type="match status" value="1"/>
</dbReference>
<keyword evidence="1" id="KW-0472">Membrane</keyword>
<evidence type="ECO:0000256" key="1">
    <source>
        <dbReference type="SAM" id="Phobius"/>
    </source>
</evidence>
<organism evidence="3 4">
    <name type="scientific">Culter alburnus</name>
    <name type="common">Topmouth culter</name>
    <dbReference type="NCBI Taxonomy" id="194366"/>
    <lineage>
        <taxon>Eukaryota</taxon>
        <taxon>Metazoa</taxon>
        <taxon>Chordata</taxon>
        <taxon>Craniata</taxon>
        <taxon>Vertebrata</taxon>
        <taxon>Euteleostomi</taxon>
        <taxon>Actinopterygii</taxon>
        <taxon>Neopterygii</taxon>
        <taxon>Teleostei</taxon>
        <taxon>Ostariophysi</taxon>
        <taxon>Cypriniformes</taxon>
        <taxon>Xenocyprididae</taxon>
        <taxon>Xenocypridinae</taxon>
        <taxon>Culter</taxon>
    </lineage>
</organism>
<dbReference type="Proteomes" id="UP001479290">
    <property type="component" value="Unassembled WGS sequence"/>
</dbReference>
<feature type="signal peptide" evidence="2">
    <location>
        <begin position="1"/>
        <end position="18"/>
    </location>
</feature>
<name>A0AAW1YVI7_CULAL</name>
<keyword evidence="1" id="KW-0812">Transmembrane</keyword>
<proteinExistence type="predicted"/>
<dbReference type="AlphaFoldDB" id="A0AAW1YVI7"/>
<feature type="transmembrane region" description="Helical" evidence="1">
    <location>
        <begin position="159"/>
        <end position="183"/>
    </location>
</feature>
<evidence type="ECO:0000313" key="3">
    <source>
        <dbReference type="EMBL" id="KAK9953180.1"/>
    </source>
</evidence>
<dbReference type="InterPro" id="IPR013783">
    <property type="entry name" value="Ig-like_fold"/>
</dbReference>
<sequence>MLLKVILCIPLLVAISTANRGFIIQCEGESTTLSCLGPRNHTEGKVEINALWKKDSGERVIWKYYGHNKTGDSYRNRKIKLNDNLSLSIEGCDQSDQGIYILCINEKPSCEVRLFVKDSKQCTKPKTSTEQSTRSPEFMEQAATDEKNLQNETSLQNTYIRWIIVSVSVCLFGMVLLLLVYWIQRRKTSKNDKSGTKLLHTYCTEAQSNNASA</sequence>
<dbReference type="EMBL" id="JAWDJR010000023">
    <property type="protein sequence ID" value="KAK9953180.1"/>
    <property type="molecule type" value="Genomic_DNA"/>
</dbReference>
<dbReference type="Gene3D" id="2.60.40.10">
    <property type="entry name" value="Immunoglobulins"/>
    <property type="match status" value="1"/>
</dbReference>
<keyword evidence="4" id="KW-1185">Reference proteome</keyword>
<feature type="chain" id="PRO_5043788837" evidence="2">
    <location>
        <begin position="19"/>
        <end position="213"/>
    </location>
</feature>
<keyword evidence="2" id="KW-0732">Signal</keyword>
<gene>
    <name evidence="3" type="ORF">ABG768_017198</name>
</gene>
<reference evidence="3 4" key="1">
    <citation type="submission" date="2024-05" db="EMBL/GenBank/DDBJ databases">
        <title>A high-quality chromosomal-level genome assembly of Topmouth culter (Culter alburnus).</title>
        <authorList>
            <person name="Zhao H."/>
        </authorList>
    </citation>
    <scope>NUCLEOTIDE SEQUENCE [LARGE SCALE GENOMIC DNA]</scope>
    <source>
        <strain evidence="3">CATC2023</strain>
        <tissue evidence="3">Muscle</tissue>
    </source>
</reference>